<dbReference type="PANTHER" id="PTHR43881:SF1">
    <property type="entry name" value="GAMMA-GLUTAMYLTRANSPEPTIDASE (AFU_ORTHOLOGUE AFUA_4G13580)"/>
    <property type="match status" value="1"/>
</dbReference>
<dbReference type="PANTHER" id="PTHR43881">
    <property type="entry name" value="GAMMA-GLUTAMYLTRANSPEPTIDASE (AFU_ORTHOLOGUE AFUA_4G13580)"/>
    <property type="match status" value="1"/>
</dbReference>
<dbReference type="Gene3D" id="1.10.246.130">
    <property type="match status" value="1"/>
</dbReference>
<reference evidence="2" key="2">
    <citation type="submission" date="2020-09" db="EMBL/GenBank/DDBJ databases">
        <authorList>
            <person name="Sun Q."/>
            <person name="Zhou Y."/>
        </authorList>
    </citation>
    <scope>NUCLEOTIDE SEQUENCE</scope>
    <source>
        <strain evidence="2">CGMCC 4.7306</strain>
    </source>
</reference>
<dbReference type="EMBL" id="BMMZ01000018">
    <property type="protein sequence ID" value="GGL82555.1"/>
    <property type="molecule type" value="Genomic_DNA"/>
</dbReference>
<dbReference type="InterPro" id="IPR043138">
    <property type="entry name" value="GGT_lsub"/>
</dbReference>
<dbReference type="InterPro" id="IPR052896">
    <property type="entry name" value="GGT-like_enzyme"/>
</dbReference>
<keyword evidence="3" id="KW-1185">Reference proteome</keyword>
<reference evidence="2" key="1">
    <citation type="journal article" date="2014" name="Int. J. Syst. Evol. Microbiol.">
        <title>Complete genome sequence of Corynebacterium casei LMG S-19264T (=DSM 44701T), isolated from a smear-ripened cheese.</title>
        <authorList>
            <consortium name="US DOE Joint Genome Institute (JGI-PGF)"/>
            <person name="Walter F."/>
            <person name="Albersmeier A."/>
            <person name="Kalinowski J."/>
            <person name="Ruckert C."/>
        </authorList>
    </citation>
    <scope>NUCLEOTIDE SEQUENCE</scope>
    <source>
        <strain evidence="2">CGMCC 4.7306</strain>
    </source>
</reference>
<protein>
    <submittedName>
        <fullName evidence="2">Gamma-glutamyltransferase</fullName>
    </submittedName>
</protein>
<accession>A0A917SHG8</accession>
<dbReference type="Proteomes" id="UP000613840">
    <property type="component" value="Unassembled WGS sequence"/>
</dbReference>
<organism evidence="2 3">
    <name type="scientific">Microlunatus endophyticus</name>
    <dbReference type="NCBI Taxonomy" id="1716077"/>
    <lineage>
        <taxon>Bacteria</taxon>
        <taxon>Bacillati</taxon>
        <taxon>Actinomycetota</taxon>
        <taxon>Actinomycetes</taxon>
        <taxon>Propionibacteriales</taxon>
        <taxon>Propionibacteriaceae</taxon>
        <taxon>Microlunatus</taxon>
    </lineage>
</organism>
<dbReference type="Pfam" id="PF01019">
    <property type="entry name" value="G_glu_transpept"/>
    <property type="match status" value="1"/>
</dbReference>
<feature type="region of interest" description="Disordered" evidence="1">
    <location>
        <begin position="365"/>
        <end position="385"/>
    </location>
</feature>
<dbReference type="PRINTS" id="PR01210">
    <property type="entry name" value="GGTRANSPTASE"/>
</dbReference>
<dbReference type="InterPro" id="IPR043137">
    <property type="entry name" value="GGT_ssub_C"/>
</dbReference>
<evidence type="ECO:0000313" key="3">
    <source>
        <dbReference type="Proteomes" id="UP000613840"/>
    </source>
</evidence>
<evidence type="ECO:0000256" key="1">
    <source>
        <dbReference type="SAM" id="MobiDB-lite"/>
    </source>
</evidence>
<name>A0A917SHG8_9ACTN</name>
<dbReference type="Gene3D" id="3.60.20.40">
    <property type="match status" value="1"/>
</dbReference>
<evidence type="ECO:0000313" key="2">
    <source>
        <dbReference type="EMBL" id="GGL82555.1"/>
    </source>
</evidence>
<comment type="caution">
    <text evidence="2">The sequence shown here is derived from an EMBL/GenBank/DDBJ whole genome shotgun (WGS) entry which is preliminary data.</text>
</comment>
<gene>
    <name evidence="2" type="ORF">GCM10011575_46030</name>
</gene>
<dbReference type="SUPFAM" id="SSF56235">
    <property type="entry name" value="N-terminal nucleophile aminohydrolases (Ntn hydrolases)"/>
    <property type="match status" value="1"/>
</dbReference>
<dbReference type="InterPro" id="IPR029055">
    <property type="entry name" value="Ntn_hydrolases_N"/>
</dbReference>
<proteinExistence type="predicted"/>
<dbReference type="AlphaFoldDB" id="A0A917SHG8"/>
<sequence length="579" mass="62191">MVTSTHWLASQSGMAVLEAGGNAFDAAVATGFVLQVVEPHLNGPGGDLPLILKHVDHEPEVLSGQGVAPAGATIQYFRDLGLSTVPGTGLLATAVPGSTVAWLTLLRDHGTLWPADVLKYAIRYAEAGYPVVERISALVKRMADYFTSYWPTSAQTWLPAPEPGQLHTRPELANTYARLVGESQLADTREAACDRAIRAWSEGFVAEAIDAFVKRPVMDSSGREHAGVITGDDLANFRPGYERPMSLDWRGNTIYKAAGWAQSPVFLETLGILDPLLDSVFGSGSDWRGFGADQIHHVIEAQKLAFADRDAWFGDAPDHPDLAGLLDAGYLDQRRSLIGEAASLELRPGRLNGLDPRLPDFSVVTDPVAGGSSGEPTVQRDGRTKGDTCHLDIVDRWGNVVSATPSGGWLQSSPTVPELGFCLGSRLQMVWLEEGLPSTLVPGRRPRTTLSPGMAVAQDGTVTGFGTPGGDQQDQWAMVFWLAHKLGGLNLQAAIDHPTFNIKSMISSFEPRVPEPGVVEVEGRFAPEVVAELEKRGHKVKVTGDWALSRMTAASYDPYTGMLKAAANPRGMQGYAVGR</sequence>